<evidence type="ECO:0000259" key="3">
    <source>
        <dbReference type="PROSITE" id="PS50110"/>
    </source>
</evidence>
<dbReference type="InterPro" id="IPR011006">
    <property type="entry name" value="CheY-like_superfamily"/>
</dbReference>
<dbReference type="Gene3D" id="1.10.10.10">
    <property type="entry name" value="Winged helix-like DNA-binding domain superfamily/Winged helix DNA-binding domain"/>
    <property type="match status" value="1"/>
</dbReference>
<dbReference type="PROSITE" id="PS50043">
    <property type="entry name" value="HTH_LUXR_2"/>
    <property type="match status" value="1"/>
</dbReference>
<dbReference type="InterPro" id="IPR000792">
    <property type="entry name" value="Tscrpt_reg_LuxR_C"/>
</dbReference>
<dbReference type="CDD" id="cd06170">
    <property type="entry name" value="LuxR_C_like"/>
    <property type="match status" value="1"/>
</dbReference>
<feature type="domain" description="Response regulatory" evidence="3">
    <location>
        <begin position="9"/>
        <end position="119"/>
    </location>
</feature>
<dbReference type="GO" id="GO:0006355">
    <property type="term" value="P:regulation of DNA-templated transcription"/>
    <property type="evidence" value="ECO:0007669"/>
    <property type="project" value="InterPro"/>
</dbReference>
<organism evidence="4">
    <name type="scientific">metagenome</name>
    <dbReference type="NCBI Taxonomy" id="256318"/>
    <lineage>
        <taxon>unclassified sequences</taxon>
        <taxon>metagenomes</taxon>
    </lineage>
</organism>
<dbReference type="GO" id="GO:0003677">
    <property type="term" value="F:DNA binding"/>
    <property type="evidence" value="ECO:0007669"/>
    <property type="project" value="UniProtKB-KW"/>
</dbReference>
<reference evidence="4" key="1">
    <citation type="submission" date="2015-08" db="EMBL/GenBank/DDBJ databases">
        <authorList>
            <person name="Babu N.S."/>
            <person name="Beckwith C.J."/>
            <person name="Beseler K.G."/>
            <person name="Brison A."/>
            <person name="Carone J.V."/>
            <person name="Caskin T.P."/>
            <person name="Diamond M."/>
            <person name="Durham M.E."/>
            <person name="Foxe J.M."/>
            <person name="Go M."/>
            <person name="Henderson B.A."/>
            <person name="Jones I.B."/>
            <person name="McGettigan J.A."/>
            <person name="Micheletti S.J."/>
            <person name="Nasrallah M.E."/>
            <person name="Ortiz D."/>
            <person name="Piller C.R."/>
            <person name="Privatt S.R."/>
            <person name="Schneider S.L."/>
            <person name="Sharp S."/>
            <person name="Smith T.C."/>
            <person name="Stanton J.D."/>
            <person name="Ullery H.E."/>
            <person name="Wilson R.J."/>
            <person name="Serrano M.G."/>
            <person name="Buck G."/>
            <person name="Lee V."/>
            <person name="Wang Y."/>
            <person name="Carvalho R."/>
            <person name="Voegtly L."/>
            <person name="Shi R."/>
            <person name="Duckworth R."/>
            <person name="Johnson A."/>
            <person name="Loviza R."/>
            <person name="Walstead R."/>
            <person name="Shah Z."/>
            <person name="Kiflezghi M."/>
            <person name="Wade K."/>
            <person name="Ball S.L."/>
            <person name="Bradley K.W."/>
            <person name="Asai D.J."/>
            <person name="Bowman C.A."/>
            <person name="Russell D.A."/>
            <person name="Pope W.H."/>
            <person name="Jacobs-Sera D."/>
            <person name="Hendrix R.W."/>
            <person name="Hatfull G.F."/>
        </authorList>
    </citation>
    <scope>NUCLEOTIDE SEQUENCE</scope>
</reference>
<dbReference type="PRINTS" id="PR00038">
    <property type="entry name" value="HTHLUXR"/>
</dbReference>
<dbReference type="AlphaFoldDB" id="A0A2P2BY56"/>
<dbReference type="InterPro" id="IPR036388">
    <property type="entry name" value="WH-like_DNA-bd_sf"/>
</dbReference>
<dbReference type="PROSITE" id="PS00622">
    <property type="entry name" value="HTH_LUXR_1"/>
    <property type="match status" value="1"/>
</dbReference>
<dbReference type="InterPro" id="IPR016032">
    <property type="entry name" value="Sig_transdc_resp-reg_C-effctor"/>
</dbReference>
<evidence type="ECO:0000256" key="1">
    <source>
        <dbReference type="ARBA" id="ARBA00023125"/>
    </source>
</evidence>
<accession>A0A2P2BY56</accession>
<keyword evidence="1" id="KW-0238">DNA-binding</keyword>
<sequence length="218" mass="23426">MALPSRPIRVAIVNDYQVVVAGIVTMLADYQDRIEIVELDTRLPVVSDVDIVLLDTFAFVESQGVALVDLVRTGDSKVVVFTWTTDPRSAISASLKGVAGYLSKTLSALDLVSALEDIHAGLPVADACEEPAGEDGLGDWPGREAGLTPREAEVLALIARGMTNQAVAEELFLSINSVKSYIRSAYRKIGAQRRAEAVIWALQNGFAFHATRSLAASR</sequence>
<dbReference type="Pfam" id="PF00196">
    <property type="entry name" value="GerE"/>
    <property type="match status" value="1"/>
</dbReference>
<evidence type="ECO:0000313" key="4">
    <source>
        <dbReference type="EMBL" id="CUR54670.1"/>
    </source>
</evidence>
<protein>
    <submittedName>
        <fullName evidence="4">Regulatory protein, LuxR</fullName>
    </submittedName>
</protein>
<dbReference type="PROSITE" id="PS50110">
    <property type="entry name" value="RESPONSE_REGULATORY"/>
    <property type="match status" value="1"/>
</dbReference>
<dbReference type="PANTHER" id="PTHR43214:SF38">
    <property type="entry name" value="NITRATE_NITRITE RESPONSE REGULATOR PROTEIN NARL"/>
    <property type="match status" value="1"/>
</dbReference>
<gene>
    <name evidence="4" type="ORF">NOCA2210020</name>
</gene>
<name>A0A2P2BY56_9ZZZZ</name>
<feature type="domain" description="HTH luxR-type" evidence="2">
    <location>
        <begin position="140"/>
        <end position="205"/>
    </location>
</feature>
<dbReference type="InterPro" id="IPR001789">
    <property type="entry name" value="Sig_transdc_resp-reg_receiver"/>
</dbReference>
<dbReference type="EMBL" id="CZKA01000014">
    <property type="protein sequence ID" value="CUR54670.1"/>
    <property type="molecule type" value="Genomic_DNA"/>
</dbReference>
<dbReference type="SUPFAM" id="SSF52172">
    <property type="entry name" value="CheY-like"/>
    <property type="match status" value="1"/>
</dbReference>
<evidence type="ECO:0000259" key="2">
    <source>
        <dbReference type="PROSITE" id="PS50043"/>
    </source>
</evidence>
<dbReference type="PANTHER" id="PTHR43214">
    <property type="entry name" value="TWO-COMPONENT RESPONSE REGULATOR"/>
    <property type="match status" value="1"/>
</dbReference>
<dbReference type="GO" id="GO:0000160">
    <property type="term" value="P:phosphorelay signal transduction system"/>
    <property type="evidence" value="ECO:0007669"/>
    <property type="project" value="InterPro"/>
</dbReference>
<dbReference type="Gene3D" id="3.40.50.2300">
    <property type="match status" value="1"/>
</dbReference>
<dbReference type="SMART" id="SM00421">
    <property type="entry name" value="HTH_LUXR"/>
    <property type="match status" value="1"/>
</dbReference>
<dbReference type="SUPFAM" id="SSF46894">
    <property type="entry name" value="C-terminal effector domain of the bipartite response regulators"/>
    <property type="match status" value="1"/>
</dbReference>
<proteinExistence type="predicted"/>
<dbReference type="InterPro" id="IPR039420">
    <property type="entry name" value="WalR-like"/>
</dbReference>